<name>A0A6C0I4Z7_9ZZZZ</name>
<dbReference type="EMBL" id="MN740102">
    <property type="protein sequence ID" value="QHT87862.1"/>
    <property type="molecule type" value="Genomic_DNA"/>
</dbReference>
<sequence length="64" mass="7610">MQLTVCLNMIVKNESHIIRRTLDMLITKIRFDYWVICDTGSTDSTREPLNENMEELKKKYCDVL</sequence>
<dbReference type="InterPro" id="IPR029044">
    <property type="entry name" value="Nucleotide-diphossugar_trans"/>
</dbReference>
<evidence type="ECO:0008006" key="2">
    <source>
        <dbReference type="Google" id="ProtNLM"/>
    </source>
</evidence>
<protein>
    <recommendedName>
        <fullName evidence="2">Glycosyltransferase 2-like domain-containing protein</fullName>
    </recommendedName>
</protein>
<dbReference type="SUPFAM" id="SSF53448">
    <property type="entry name" value="Nucleotide-diphospho-sugar transferases"/>
    <property type="match status" value="1"/>
</dbReference>
<accession>A0A6C0I4Z7</accession>
<dbReference type="AlphaFoldDB" id="A0A6C0I4Z7"/>
<organism evidence="1">
    <name type="scientific">viral metagenome</name>
    <dbReference type="NCBI Taxonomy" id="1070528"/>
    <lineage>
        <taxon>unclassified sequences</taxon>
        <taxon>metagenomes</taxon>
        <taxon>organismal metagenomes</taxon>
    </lineage>
</organism>
<reference evidence="1" key="1">
    <citation type="journal article" date="2020" name="Nature">
        <title>Giant virus diversity and host interactions through global metagenomics.</title>
        <authorList>
            <person name="Schulz F."/>
            <person name="Roux S."/>
            <person name="Paez-Espino D."/>
            <person name="Jungbluth S."/>
            <person name="Walsh D.A."/>
            <person name="Denef V.J."/>
            <person name="McMahon K.D."/>
            <person name="Konstantinidis K.T."/>
            <person name="Eloe-Fadrosh E.A."/>
            <person name="Kyrpides N.C."/>
            <person name="Woyke T."/>
        </authorList>
    </citation>
    <scope>NUCLEOTIDE SEQUENCE</scope>
    <source>
        <strain evidence="1">GVMAG-M-3300023184-191</strain>
    </source>
</reference>
<proteinExistence type="predicted"/>
<evidence type="ECO:0000313" key="1">
    <source>
        <dbReference type="EMBL" id="QHT87862.1"/>
    </source>
</evidence>